<keyword evidence="1" id="KW-1133">Transmembrane helix</keyword>
<accession>M7N0V9</accession>
<dbReference type="EMBL" id="AODQ01000064">
    <property type="protein sequence ID" value="EMR02298.1"/>
    <property type="molecule type" value="Genomic_DNA"/>
</dbReference>
<name>M7N0V9_9BACT</name>
<evidence type="ECO:0000313" key="2">
    <source>
        <dbReference type="EMBL" id="EMR02298.1"/>
    </source>
</evidence>
<gene>
    <name evidence="2" type="ORF">ADICEAN_02570</name>
</gene>
<evidence type="ECO:0000313" key="3">
    <source>
        <dbReference type="Proteomes" id="UP000011910"/>
    </source>
</evidence>
<dbReference type="Proteomes" id="UP000011910">
    <property type="component" value="Unassembled WGS sequence"/>
</dbReference>
<keyword evidence="1" id="KW-0812">Transmembrane</keyword>
<reference evidence="2 3" key="1">
    <citation type="journal article" date="2013" name="Genome Announc.">
        <title>Draft Genome Sequence of Cesiribacter andamanensis Strain AMV16T, Isolated from a Soil Sample from a Mud Volcano in the Andaman Islands, India.</title>
        <authorList>
            <person name="Shivaji S."/>
            <person name="Ara S."/>
            <person name="Begum Z."/>
            <person name="Srinivas T.N."/>
            <person name="Singh A."/>
            <person name="Kumar Pinnaka A."/>
        </authorList>
    </citation>
    <scope>NUCLEOTIDE SEQUENCE [LARGE SCALE GENOMIC DNA]</scope>
    <source>
        <strain evidence="2 3">AMV16</strain>
    </source>
</reference>
<proteinExistence type="predicted"/>
<protein>
    <submittedName>
        <fullName evidence="2">Uncharacterized protein</fullName>
    </submittedName>
</protein>
<dbReference type="AlphaFoldDB" id="M7N0V9"/>
<keyword evidence="3" id="KW-1185">Reference proteome</keyword>
<evidence type="ECO:0000256" key="1">
    <source>
        <dbReference type="SAM" id="Phobius"/>
    </source>
</evidence>
<comment type="caution">
    <text evidence="2">The sequence shown here is derived from an EMBL/GenBank/DDBJ whole genome shotgun (WGS) entry which is preliminary data.</text>
</comment>
<dbReference type="RefSeq" id="WP_009195960.1">
    <property type="nucleotide sequence ID" value="NZ_AODQ01000064.1"/>
</dbReference>
<sequence length="95" mass="10671">MQHQQIPFFVLILLLAALAAEYGLYLQLDPVLALEKGERQELLLLKLAAVLGPWCRAGFMLFFLGWITLHPLAVTAPSGRLRHWQGKFLLGRASC</sequence>
<dbReference type="STRING" id="1279009.ADICEAN_02570"/>
<organism evidence="2 3">
    <name type="scientific">Cesiribacter andamanensis AMV16</name>
    <dbReference type="NCBI Taxonomy" id="1279009"/>
    <lineage>
        <taxon>Bacteria</taxon>
        <taxon>Pseudomonadati</taxon>
        <taxon>Bacteroidota</taxon>
        <taxon>Cytophagia</taxon>
        <taxon>Cytophagales</taxon>
        <taxon>Cesiribacteraceae</taxon>
        <taxon>Cesiribacter</taxon>
    </lineage>
</organism>
<keyword evidence="1" id="KW-0472">Membrane</keyword>
<feature type="transmembrane region" description="Helical" evidence="1">
    <location>
        <begin position="43"/>
        <end position="67"/>
    </location>
</feature>